<name>A0AAD1T8D2_PELCU</name>
<evidence type="ECO:0000256" key="3">
    <source>
        <dbReference type="SAM" id="Phobius"/>
    </source>
</evidence>
<feature type="non-terminal residue" evidence="4">
    <location>
        <position position="1"/>
    </location>
</feature>
<dbReference type="Proteomes" id="UP001295444">
    <property type="component" value="Chromosome 10"/>
</dbReference>
<evidence type="ECO:0000313" key="5">
    <source>
        <dbReference type="Proteomes" id="UP001295444"/>
    </source>
</evidence>
<comment type="similarity">
    <text evidence="2">Belongs to the tectonin family.</text>
</comment>
<dbReference type="AlphaFoldDB" id="A0AAD1T8D2"/>
<dbReference type="EMBL" id="OW240921">
    <property type="protein sequence ID" value="CAH2318819.1"/>
    <property type="molecule type" value="Genomic_DNA"/>
</dbReference>
<feature type="transmembrane region" description="Helical" evidence="3">
    <location>
        <begin position="9"/>
        <end position="29"/>
    </location>
</feature>
<evidence type="ECO:0000256" key="2">
    <source>
        <dbReference type="ARBA" id="ARBA00038331"/>
    </source>
</evidence>
<sequence>SGKAKQKSVPYGCLMAVLLWLSGIMLRHLECFRCTLIQGKLRQLDAGAGQVYGVNDDDSIFRFSVNDWVQVPGKLMHVSVGPAGIWGADRQFNIFKFQNGDWVRVSVNVKQVDAGGNKFLGGVNSDERVFCLNQDATLSTGTALPFVQLDGNVKYYSCGRYGCWGVTSANNIFHRLNVTPNDCKGSAWKQVEGTMVMVEAGTDGSVYGINTIGNIYKREGISSFNPIGTEWSLVDKYGPFKHLSYDEGLLWLINTQGDIFKCKHVSLQVSNEHGFRCTLVPGKLRQLDAGAGQVYGVTDDDSIFRFSVNDWVQVPGKLMHVSVGPAGIWGADRQFRIFKFQNGDWVQVSGLLKQVDAGGHKFLGGVNSDERVFCLNQDFTLSTGTAVTFVQLEGSVKYYSCGRYSCWGVNGANNIFHRLNVNPNDCKGSAWKQVEGHMVMVEVGTDGSVYAINTIGNVYKREGISSLNPIGTEWSLVDKYGPFKHLSYDEGLLWLINTQGDIFKCKVEDSSC</sequence>
<evidence type="ECO:0000313" key="4">
    <source>
        <dbReference type="EMBL" id="CAH2318819.1"/>
    </source>
</evidence>
<organism evidence="4 5">
    <name type="scientific">Pelobates cultripes</name>
    <name type="common">Western spadefoot toad</name>
    <dbReference type="NCBI Taxonomy" id="61616"/>
    <lineage>
        <taxon>Eukaryota</taxon>
        <taxon>Metazoa</taxon>
        <taxon>Chordata</taxon>
        <taxon>Craniata</taxon>
        <taxon>Vertebrata</taxon>
        <taxon>Euteleostomi</taxon>
        <taxon>Amphibia</taxon>
        <taxon>Batrachia</taxon>
        <taxon>Anura</taxon>
        <taxon>Pelobatoidea</taxon>
        <taxon>Pelobatidae</taxon>
        <taxon>Pelobates</taxon>
    </lineage>
</organism>
<keyword evidence="3" id="KW-0812">Transmembrane</keyword>
<dbReference type="SMART" id="SM00706">
    <property type="entry name" value="TECPR"/>
    <property type="match status" value="12"/>
</dbReference>
<keyword evidence="1" id="KW-0430">Lectin</keyword>
<gene>
    <name evidence="4" type="ORF">PECUL_23A027101</name>
</gene>
<dbReference type="GO" id="GO:0030246">
    <property type="term" value="F:carbohydrate binding"/>
    <property type="evidence" value="ECO:0007669"/>
    <property type="project" value="UniProtKB-KW"/>
</dbReference>
<protein>
    <submittedName>
        <fullName evidence="4">Fish-egg lectin-like</fullName>
    </submittedName>
</protein>
<dbReference type="Pfam" id="PF19193">
    <property type="entry name" value="Tectonin"/>
    <property type="match status" value="2"/>
</dbReference>
<keyword evidence="3" id="KW-0472">Membrane</keyword>
<dbReference type="PANTHER" id="PTHR23250:SF3">
    <property type="entry name" value="FISH-EGG LECTIN-LIKE ISOFORM X1-RELATED"/>
    <property type="match status" value="1"/>
</dbReference>
<evidence type="ECO:0000256" key="1">
    <source>
        <dbReference type="ARBA" id="ARBA00022734"/>
    </source>
</evidence>
<proteinExistence type="inferred from homology"/>
<keyword evidence="5" id="KW-1185">Reference proteome</keyword>
<dbReference type="InterPro" id="IPR006624">
    <property type="entry name" value="Beta-propeller_rpt_TECPR"/>
</dbReference>
<dbReference type="PANTHER" id="PTHR23250">
    <property type="entry name" value="DYSFERLIN-RELATED"/>
    <property type="match status" value="1"/>
</dbReference>
<accession>A0AAD1T8D2</accession>
<keyword evidence="3" id="KW-1133">Transmembrane helix</keyword>
<dbReference type="InterPro" id="IPR051513">
    <property type="entry name" value="Tectonin_beta-prop"/>
</dbReference>
<reference evidence="4" key="1">
    <citation type="submission" date="2022-03" db="EMBL/GenBank/DDBJ databases">
        <authorList>
            <person name="Alioto T."/>
            <person name="Alioto T."/>
            <person name="Gomez Garrido J."/>
        </authorList>
    </citation>
    <scope>NUCLEOTIDE SEQUENCE</scope>
</reference>